<dbReference type="Proteomes" id="UP000190539">
    <property type="component" value="Unassembled WGS sequence"/>
</dbReference>
<gene>
    <name evidence="2" type="ORF">B1H18_20470</name>
</gene>
<feature type="compositionally biased region" description="Basic and acidic residues" evidence="1">
    <location>
        <begin position="32"/>
        <end position="45"/>
    </location>
</feature>
<evidence type="ECO:0000313" key="3">
    <source>
        <dbReference type="Proteomes" id="UP000190539"/>
    </source>
</evidence>
<dbReference type="OrthoDB" id="3217284at2"/>
<dbReference type="EMBL" id="MVFC01000017">
    <property type="protein sequence ID" value="OON76694.1"/>
    <property type="molecule type" value="Genomic_DNA"/>
</dbReference>
<feature type="region of interest" description="Disordered" evidence="1">
    <location>
        <begin position="82"/>
        <end position="169"/>
    </location>
</feature>
<feature type="compositionally biased region" description="Basic and acidic residues" evidence="1">
    <location>
        <begin position="1"/>
        <end position="15"/>
    </location>
</feature>
<feature type="region of interest" description="Disordered" evidence="1">
    <location>
        <begin position="1"/>
        <end position="45"/>
    </location>
</feature>
<feature type="compositionally biased region" description="Low complexity" evidence="1">
    <location>
        <begin position="96"/>
        <end position="108"/>
    </location>
</feature>
<dbReference type="RefSeq" id="WP_077969646.1">
    <property type="nucleotide sequence ID" value="NZ_CP045178.1"/>
</dbReference>
<protein>
    <submittedName>
        <fullName evidence="2">Uncharacterized protein</fullName>
    </submittedName>
</protein>
<dbReference type="AlphaFoldDB" id="A0A1V4A6P4"/>
<proteinExistence type="predicted"/>
<keyword evidence="3" id="KW-1185">Reference proteome</keyword>
<organism evidence="2 3">
    <name type="scientific">Streptomyces tsukubensis</name>
    <dbReference type="NCBI Taxonomy" id="83656"/>
    <lineage>
        <taxon>Bacteria</taxon>
        <taxon>Bacillati</taxon>
        <taxon>Actinomycetota</taxon>
        <taxon>Actinomycetes</taxon>
        <taxon>Kitasatosporales</taxon>
        <taxon>Streptomycetaceae</taxon>
        <taxon>Streptomyces</taxon>
    </lineage>
</organism>
<evidence type="ECO:0000313" key="2">
    <source>
        <dbReference type="EMBL" id="OON76694.1"/>
    </source>
</evidence>
<comment type="caution">
    <text evidence="2">The sequence shown here is derived from an EMBL/GenBank/DDBJ whole genome shotgun (WGS) entry which is preliminary data.</text>
</comment>
<name>A0A1V4A6P4_9ACTN</name>
<accession>A0A1V4A6P4</accession>
<reference evidence="2 3" key="1">
    <citation type="submission" date="2017-02" db="EMBL/GenBank/DDBJ databases">
        <title>Draft Genome Sequence of Streptomyces tsukubaensis F601, a Producer of the immunosuppressant tacrolimus FK506.</title>
        <authorList>
            <person name="Zong G."/>
            <person name="Zhong C."/>
            <person name="Fu J."/>
            <person name="Qin R."/>
            <person name="Cao G."/>
        </authorList>
    </citation>
    <scope>NUCLEOTIDE SEQUENCE [LARGE SCALE GENOMIC DNA]</scope>
    <source>
        <strain evidence="2 3">F601</strain>
    </source>
</reference>
<evidence type="ECO:0000256" key="1">
    <source>
        <dbReference type="SAM" id="MobiDB-lite"/>
    </source>
</evidence>
<dbReference type="STRING" id="83656.B1H18_20470"/>
<sequence>MSTFAHEEREGRAGHETGYASGTGPATATGHGRREDRLVGPDERDKLTLRLQQALNEFVDAPHDAVEEADRVLEETIARLTDSLAQRRRTLRTSWDSAGSAAATAPGATGVGGEGRGRSGDPAATAVDPLSADPTKPGGVAGPAQTANEPGGYDPRAAGGGAQHSAADTEKLRLALREYRETTERLLSL</sequence>